<protein>
    <submittedName>
        <fullName evidence="1">Uncharacterized protein</fullName>
    </submittedName>
</protein>
<dbReference type="Proteomes" id="UP001071230">
    <property type="component" value="Unassembled WGS sequence"/>
</dbReference>
<dbReference type="KEGG" id="aacx:DEACI_2427"/>
<sequence>MSVVAESKCSVCGGSHFEVVHARALEGTTRAVLFVQCADCGAVVGALDFVNLGVQINHMKEDLQRTLEKLRAQFKS</sequence>
<dbReference type="EMBL" id="LR746496">
    <property type="protein sequence ID" value="CAA7601759.1"/>
    <property type="molecule type" value="Genomic_DNA"/>
</dbReference>
<organism evidence="1">
    <name type="scientific">Acididesulfobacillus acetoxydans</name>
    <dbReference type="NCBI Taxonomy" id="1561005"/>
    <lineage>
        <taxon>Bacteria</taxon>
        <taxon>Bacillati</taxon>
        <taxon>Bacillota</taxon>
        <taxon>Clostridia</taxon>
        <taxon>Eubacteriales</taxon>
        <taxon>Peptococcaceae</taxon>
        <taxon>Acididesulfobacillus</taxon>
    </lineage>
</organism>
<reference evidence="1" key="2">
    <citation type="submission" date="2020-01" db="EMBL/GenBank/DDBJ databases">
        <authorList>
            <person name="Hornung B."/>
        </authorList>
    </citation>
    <scope>NUCLEOTIDE SEQUENCE</scope>
    <source>
        <strain evidence="1">PacBioINE</strain>
    </source>
</reference>
<dbReference type="AlphaFoldDB" id="A0A8S0W8D4"/>
<keyword evidence="3" id="KW-1185">Reference proteome</keyword>
<evidence type="ECO:0000313" key="1">
    <source>
        <dbReference type="EMBL" id="CAA7601759.1"/>
    </source>
</evidence>
<proteinExistence type="predicted"/>
<name>A0A8S0W8D4_9FIRM</name>
<dbReference type="Proteomes" id="UP000836597">
    <property type="component" value="Chromosome"/>
</dbReference>
<evidence type="ECO:0000313" key="3">
    <source>
        <dbReference type="Proteomes" id="UP001071230"/>
    </source>
</evidence>
<accession>A0A8S0W8D4</accession>
<gene>
    <name evidence="1" type="ORF">DEACI_2427</name>
    <name evidence="2" type="ORF">DEACI_3505</name>
</gene>
<reference evidence="2" key="1">
    <citation type="submission" date="2014-11" db="EMBL/GenBank/DDBJ databases">
        <authorList>
            <person name="Hornung B.V."/>
        </authorList>
    </citation>
    <scope>NUCLEOTIDE SEQUENCE</scope>
    <source>
        <strain evidence="2">INE</strain>
    </source>
</reference>
<evidence type="ECO:0000313" key="2">
    <source>
        <dbReference type="EMBL" id="CEJ09022.1"/>
    </source>
</evidence>
<dbReference type="EMBL" id="CDGJ01000110">
    <property type="protein sequence ID" value="CEJ09022.1"/>
    <property type="molecule type" value="Genomic_DNA"/>
</dbReference>